<dbReference type="PANTHER" id="PTHR45033:SF3">
    <property type="entry name" value="DEHYDROGENASE, PUTATIVE (AFU_ORTHOLOGUE AFUA_2G13270)-RELATED"/>
    <property type="match status" value="1"/>
</dbReference>
<accession>A0ABQ6Q756</accession>
<feature type="domain" description="Enoyl reductase (ER)" evidence="1">
    <location>
        <begin position="10"/>
        <end position="330"/>
    </location>
</feature>
<dbReference type="EMBL" id="BTPE01000018">
    <property type="protein sequence ID" value="GMQ35425.1"/>
    <property type="molecule type" value="Genomic_DNA"/>
</dbReference>
<dbReference type="InterPro" id="IPR020843">
    <property type="entry name" value="ER"/>
</dbReference>
<dbReference type="Proteomes" id="UP001307705">
    <property type="component" value="Unassembled WGS sequence"/>
</dbReference>
<evidence type="ECO:0000313" key="2">
    <source>
        <dbReference type="EMBL" id="GMQ35425.1"/>
    </source>
</evidence>
<organism evidence="2 3">
    <name type="scientific">Algoriphagus taiwanensis</name>
    <dbReference type="NCBI Taxonomy" id="1445656"/>
    <lineage>
        <taxon>Bacteria</taxon>
        <taxon>Pseudomonadati</taxon>
        <taxon>Bacteroidota</taxon>
        <taxon>Cytophagia</taxon>
        <taxon>Cytophagales</taxon>
        <taxon>Cyclobacteriaceae</taxon>
        <taxon>Algoriphagus</taxon>
    </lineage>
</organism>
<dbReference type="SUPFAM" id="SSF51735">
    <property type="entry name" value="NAD(P)-binding Rossmann-fold domains"/>
    <property type="match status" value="1"/>
</dbReference>
<evidence type="ECO:0000313" key="3">
    <source>
        <dbReference type="Proteomes" id="UP001307705"/>
    </source>
</evidence>
<keyword evidence="3" id="KW-1185">Reference proteome</keyword>
<gene>
    <name evidence="2" type="ORF">Ataiwa_36980</name>
</gene>
<reference evidence="2 3" key="1">
    <citation type="submission" date="2023-08" db="EMBL/GenBank/DDBJ databases">
        <title>Draft genome sequence of Algoriphagus taiwanensis.</title>
        <authorList>
            <person name="Takatani N."/>
            <person name="Hosokawa M."/>
            <person name="Sawabe T."/>
        </authorList>
    </citation>
    <scope>NUCLEOTIDE SEQUENCE [LARGE SCALE GENOMIC DNA]</scope>
    <source>
        <strain evidence="2 3">JCM 19755</strain>
    </source>
</reference>
<dbReference type="RefSeq" id="WP_338230248.1">
    <property type="nucleotide sequence ID" value="NZ_BTPE01000018.1"/>
</dbReference>
<evidence type="ECO:0000259" key="1">
    <source>
        <dbReference type="SMART" id="SM00829"/>
    </source>
</evidence>
<proteinExistence type="predicted"/>
<dbReference type="PANTHER" id="PTHR45033">
    <property type="match status" value="1"/>
</dbReference>
<dbReference type="InterPro" id="IPR013149">
    <property type="entry name" value="ADH-like_C"/>
</dbReference>
<dbReference type="InterPro" id="IPR011032">
    <property type="entry name" value="GroES-like_sf"/>
</dbReference>
<dbReference type="Pfam" id="PF08240">
    <property type="entry name" value="ADH_N"/>
    <property type="match status" value="1"/>
</dbReference>
<dbReference type="SMART" id="SM00829">
    <property type="entry name" value="PKS_ER"/>
    <property type="match status" value="1"/>
</dbReference>
<dbReference type="Gene3D" id="3.40.50.720">
    <property type="entry name" value="NAD(P)-binding Rossmann-like Domain"/>
    <property type="match status" value="1"/>
</dbReference>
<dbReference type="InterPro" id="IPR036291">
    <property type="entry name" value="NAD(P)-bd_dom_sf"/>
</dbReference>
<sequence length="332" mass="35868">MKAVVLNQDSQDKIQVVDLPKPSVGEGEALVRIHGSALNHRDEWSRKGLYPNLKNGIILGSDGAGVVEAVGSEQDSKWLNQAVIINPAFFWGDDQKAQSRQFEILGMPRNGTFAEYVAVPVDRLVPKPSHLSLEEAAALPLAGLTAYRALVYQGQVKEGEQVLITGIGGGVAQFAAQFAHAIGANVFVTSSQAEKLQKAKELGYRGGFNYQDKDWVAKALELTGGFDLIIDGAAGDGINDLIQACKPGARIVFYGATAGNPGKLEARRIFWNQLKIMGSTMGSDEDFRSMIDLVESHQLHPTVDQVFPLGQALDAFDRMKAGKQLGKIILKP</sequence>
<dbReference type="InterPro" id="IPR052711">
    <property type="entry name" value="Zinc_ADH-like"/>
</dbReference>
<dbReference type="Pfam" id="PF00107">
    <property type="entry name" value="ADH_zinc_N"/>
    <property type="match status" value="1"/>
</dbReference>
<dbReference type="SUPFAM" id="SSF50129">
    <property type="entry name" value="GroES-like"/>
    <property type="match status" value="1"/>
</dbReference>
<comment type="caution">
    <text evidence="2">The sequence shown here is derived from an EMBL/GenBank/DDBJ whole genome shotgun (WGS) entry which is preliminary data.</text>
</comment>
<protein>
    <submittedName>
        <fullName evidence="2">Zinc-binding dehydrogenase</fullName>
    </submittedName>
</protein>
<name>A0ABQ6Q756_9BACT</name>
<dbReference type="Gene3D" id="3.90.180.10">
    <property type="entry name" value="Medium-chain alcohol dehydrogenases, catalytic domain"/>
    <property type="match status" value="1"/>
</dbReference>
<dbReference type="InterPro" id="IPR013154">
    <property type="entry name" value="ADH-like_N"/>
</dbReference>